<dbReference type="InterPro" id="IPR007110">
    <property type="entry name" value="Ig-like_dom"/>
</dbReference>
<dbReference type="Pfam" id="PF07679">
    <property type="entry name" value="I-set"/>
    <property type="match status" value="1"/>
</dbReference>
<protein>
    <recommendedName>
        <fullName evidence="2">Ig-like domain-containing protein</fullName>
    </recommendedName>
</protein>
<feature type="signal peptide" evidence="1">
    <location>
        <begin position="1"/>
        <end position="19"/>
    </location>
</feature>
<evidence type="ECO:0000259" key="2">
    <source>
        <dbReference type="PROSITE" id="PS50835"/>
    </source>
</evidence>
<dbReference type="InterPro" id="IPR013783">
    <property type="entry name" value="Ig-like_fold"/>
</dbReference>
<dbReference type="EMBL" id="CAQQ02194722">
    <property type="status" value="NOT_ANNOTATED_CDS"/>
    <property type="molecule type" value="Genomic_DNA"/>
</dbReference>
<evidence type="ECO:0000313" key="3">
    <source>
        <dbReference type="EnsemblMetazoa" id="MESCA001807-PA"/>
    </source>
</evidence>
<evidence type="ECO:0000313" key="4">
    <source>
        <dbReference type="Proteomes" id="UP000015102"/>
    </source>
</evidence>
<feature type="chain" id="PRO_5004588221" description="Ig-like domain-containing protein" evidence="1">
    <location>
        <begin position="20"/>
        <end position="117"/>
    </location>
</feature>
<reference evidence="4" key="1">
    <citation type="submission" date="2013-02" db="EMBL/GenBank/DDBJ databases">
        <authorList>
            <person name="Hughes D."/>
        </authorList>
    </citation>
    <scope>NUCLEOTIDE SEQUENCE</scope>
    <source>
        <strain>Durham</strain>
        <strain evidence="4">NC isolate 2 -- Noor lab</strain>
    </source>
</reference>
<dbReference type="PROSITE" id="PS50835">
    <property type="entry name" value="IG_LIKE"/>
    <property type="match status" value="1"/>
</dbReference>
<dbReference type="InterPro" id="IPR036179">
    <property type="entry name" value="Ig-like_dom_sf"/>
</dbReference>
<dbReference type="Gene3D" id="2.60.40.10">
    <property type="entry name" value="Immunoglobulins"/>
    <property type="match status" value="1"/>
</dbReference>
<dbReference type="STRING" id="36166.T1GEN7"/>
<feature type="domain" description="Ig-like" evidence="2">
    <location>
        <begin position="21"/>
        <end position="95"/>
    </location>
</feature>
<proteinExistence type="predicted"/>
<keyword evidence="1" id="KW-0732">Signal</keyword>
<dbReference type="EMBL" id="CAQQ02194721">
    <property type="status" value="NOT_ANNOTATED_CDS"/>
    <property type="molecule type" value="Genomic_DNA"/>
</dbReference>
<evidence type="ECO:0000256" key="1">
    <source>
        <dbReference type="SAM" id="SignalP"/>
    </source>
</evidence>
<dbReference type="AlphaFoldDB" id="T1GEN7"/>
<organism evidence="3 4">
    <name type="scientific">Megaselia scalaris</name>
    <name type="common">Humpbacked fly</name>
    <name type="synonym">Phora scalaris</name>
    <dbReference type="NCBI Taxonomy" id="36166"/>
    <lineage>
        <taxon>Eukaryota</taxon>
        <taxon>Metazoa</taxon>
        <taxon>Ecdysozoa</taxon>
        <taxon>Arthropoda</taxon>
        <taxon>Hexapoda</taxon>
        <taxon>Insecta</taxon>
        <taxon>Pterygota</taxon>
        <taxon>Neoptera</taxon>
        <taxon>Endopterygota</taxon>
        <taxon>Diptera</taxon>
        <taxon>Brachycera</taxon>
        <taxon>Muscomorpha</taxon>
        <taxon>Platypezoidea</taxon>
        <taxon>Phoridae</taxon>
        <taxon>Megaseliini</taxon>
        <taxon>Megaselia</taxon>
    </lineage>
</organism>
<dbReference type="InterPro" id="IPR013098">
    <property type="entry name" value="Ig_I-set"/>
</dbReference>
<accession>T1GEN7</accession>
<name>T1GEN7_MEGSC</name>
<sequence length="117" mass="13201">MHASLVFCVLALSWSGVLCRPQITSITQETIVSEGDSADFNCTVKDHGSSSLEWKKTNLDKRDDSEVLLALRDTLNFPDSRYTVKIIPSKDGTVIYHFNIKKIEASDMGQYKLLEKF</sequence>
<dbReference type="HOGENOM" id="CLU_2087571_0_0_1"/>
<dbReference type="Proteomes" id="UP000015102">
    <property type="component" value="Unassembled WGS sequence"/>
</dbReference>
<dbReference type="SUPFAM" id="SSF48726">
    <property type="entry name" value="Immunoglobulin"/>
    <property type="match status" value="1"/>
</dbReference>
<keyword evidence="4" id="KW-1185">Reference proteome</keyword>
<dbReference type="EnsemblMetazoa" id="MESCA001807-RA">
    <property type="protein sequence ID" value="MESCA001807-PA"/>
    <property type="gene ID" value="MESCA001807"/>
</dbReference>
<reference evidence="3" key="2">
    <citation type="submission" date="2015-06" db="UniProtKB">
        <authorList>
            <consortium name="EnsemblMetazoa"/>
        </authorList>
    </citation>
    <scope>IDENTIFICATION</scope>
</reference>